<feature type="transmembrane region" description="Helical" evidence="12">
    <location>
        <begin position="496"/>
        <end position="524"/>
    </location>
</feature>
<reference evidence="14 15" key="1">
    <citation type="submission" date="2020-01" db="EMBL/GenBank/DDBJ databases">
        <title>Identification and distribution of gene clusters putatively required for synthesis of sphingolipid metabolism inhibitors in phylogenetically diverse species of the filamentous fungus Fusarium.</title>
        <authorList>
            <person name="Kim H.-S."/>
            <person name="Busman M."/>
            <person name="Brown D.W."/>
            <person name="Divon H."/>
            <person name="Uhlig S."/>
            <person name="Proctor R.H."/>
        </authorList>
    </citation>
    <scope>NUCLEOTIDE SEQUENCE [LARGE SCALE GENOMIC DNA]</scope>
    <source>
        <strain evidence="14 15">NRRL 13308</strain>
    </source>
</reference>
<dbReference type="Pfam" id="PF05199">
    <property type="entry name" value="GMC_oxred_C"/>
    <property type="match status" value="1"/>
</dbReference>
<feature type="domain" description="Glucose-methanol-choline oxidoreductase N-terminal" evidence="13">
    <location>
        <begin position="741"/>
        <end position="764"/>
    </location>
</feature>
<dbReference type="InterPro" id="IPR036188">
    <property type="entry name" value="FAD/NAD-bd_sf"/>
</dbReference>
<organism evidence="14 15">
    <name type="scientific">Fusarium acutatum</name>
    <dbReference type="NCBI Taxonomy" id="78861"/>
    <lineage>
        <taxon>Eukaryota</taxon>
        <taxon>Fungi</taxon>
        <taxon>Dikarya</taxon>
        <taxon>Ascomycota</taxon>
        <taxon>Pezizomycotina</taxon>
        <taxon>Sordariomycetes</taxon>
        <taxon>Hypocreomycetidae</taxon>
        <taxon>Hypocreales</taxon>
        <taxon>Nectriaceae</taxon>
        <taxon>Fusarium</taxon>
        <taxon>Fusarium fujikuroi species complex</taxon>
    </lineage>
</organism>
<dbReference type="AlphaFoldDB" id="A0A8H4NYB9"/>
<evidence type="ECO:0000256" key="9">
    <source>
        <dbReference type="ARBA" id="ARBA00023136"/>
    </source>
</evidence>
<evidence type="ECO:0000256" key="5">
    <source>
        <dbReference type="ARBA" id="ARBA00022692"/>
    </source>
</evidence>
<dbReference type="InterPro" id="IPR012132">
    <property type="entry name" value="GMC_OxRdtase"/>
</dbReference>
<feature type="region of interest" description="Disordered" evidence="11">
    <location>
        <begin position="124"/>
        <end position="157"/>
    </location>
</feature>
<feature type="transmembrane region" description="Helical" evidence="12">
    <location>
        <begin position="654"/>
        <end position="674"/>
    </location>
</feature>
<gene>
    <name evidence="14" type="ORF">FACUT_2336</name>
</gene>
<evidence type="ECO:0000256" key="2">
    <source>
        <dbReference type="ARBA" id="ARBA00004141"/>
    </source>
</evidence>
<evidence type="ECO:0000256" key="1">
    <source>
        <dbReference type="ARBA" id="ARBA00001974"/>
    </source>
</evidence>
<dbReference type="GO" id="GO:0050660">
    <property type="term" value="F:flavin adenine dinucleotide binding"/>
    <property type="evidence" value="ECO:0007669"/>
    <property type="project" value="InterPro"/>
</dbReference>
<feature type="transmembrane region" description="Helical" evidence="12">
    <location>
        <begin position="455"/>
        <end position="475"/>
    </location>
</feature>
<keyword evidence="4 10" id="KW-0285">Flavoprotein</keyword>
<feature type="compositionally biased region" description="Polar residues" evidence="11">
    <location>
        <begin position="143"/>
        <end position="157"/>
    </location>
</feature>
<dbReference type="PROSITE" id="PS00623">
    <property type="entry name" value="GMC_OXRED_1"/>
    <property type="match status" value="1"/>
</dbReference>
<dbReference type="InterPro" id="IPR002293">
    <property type="entry name" value="AA/rel_permease1"/>
</dbReference>
<name>A0A8H4NYB9_9HYPO</name>
<accession>A0A8H4NYB9</accession>
<dbReference type="Gene3D" id="3.50.50.60">
    <property type="entry name" value="FAD/NAD(P)-binding domain"/>
    <property type="match status" value="1"/>
</dbReference>
<feature type="transmembrane region" description="Helical" evidence="12">
    <location>
        <begin position="268"/>
        <end position="287"/>
    </location>
</feature>
<evidence type="ECO:0000256" key="12">
    <source>
        <dbReference type="SAM" id="Phobius"/>
    </source>
</evidence>
<dbReference type="Pfam" id="PF13520">
    <property type="entry name" value="AA_permease_2"/>
    <property type="match status" value="3"/>
</dbReference>
<keyword evidence="9 12" id="KW-0472">Membrane</keyword>
<dbReference type="SUPFAM" id="SSF54373">
    <property type="entry name" value="FAD-linked reductases, C-terminal domain"/>
    <property type="match status" value="1"/>
</dbReference>
<dbReference type="PANTHER" id="PTHR11552">
    <property type="entry name" value="GLUCOSE-METHANOL-CHOLINE GMC OXIDOREDUCTASE"/>
    <property type="match status" value="1"/>
</dbReference>
<dbReference type="PANTHER" id="PTHR11552:SF201">
    <property type="entry name" value="GLUCOSE-METHANOL-CHOLINE OXIDOREDUCTASE N-TERMINAL DOMAIN-CONTAINING PROTEIN"/>
    <property type="match status" value="1"/>
</dbReference>
<protein>
    <submittedName>
        <fullName evidence="14">Alcohol oxidase</fullName>
    </submittedName>
</protein>
<evidence type="ECO:0000256" key="4">
    <source>
        <dbReference type="ARBA" id="ARBA00022630"/>
    </source>
</evidence>
<evidence type="ECO:0000256" key="3">
    <source>
        <dbReference type="ARBA" id="ARBA00010790"/>
    </source>
</evidence>
<evidence type="ECO:0000259" key="13">
    <source>
        <dbReference type="PROSITE" id="PS00623"/>
    </source>
</evidence>
<evidence type="ECO:0000256" key="7">
    <source>
        <dbReference type="ARBA" id="ARBA00022989"/>
    </source>
</evidence>
<feature type="transmembrane region" description="Helical" evidence="12">
    <location>
        <begin position="536"/>
        <end position="558"/>
    </location>
</feature>
<dbReference type="GO" id="GO:0016020">
    <property type="term" value="C:membrane"/>
    <property type="evidence" value="ECO:0007669"/>
    <property type="project" value="UniProtKB-SubCell"/>
</dbReference>
<comment type="cofactor">
    <cofactor evidence="1">
        <name>FAD</name>
        <dbReference type="ChEBI" id="CHEBI:57692"/>
    </cofactor>
</comment>
<feature type="transmembrane region" description="Helical" evidence="12">
    <location>
        <begin position="238"/>
        <end position="256"/>
    </location>
</feature>
<comment type="similarity">
    <text evidence="3 10">Belongs to the GMC oxidoreductase family.</text>
</comment>
<dbReference type="Proteomes" id="UP000536711">
    <property type="component" value="Unassembled WGS sequence"/>
</dbReference>
<dbReference type="OrthoDB" id="269227at2759"/>
<evidence type="ECO:0000256" key="6">
    <source>
        <dbReference type="ARBA" id="ARBA00022827"/>
    </source>
</evidence>
<dbReference type="SUPFAM" id="SSF51905">
    <property type="entry name" value="FAD/NAD(P)-binding domain"/>
    <property type="match status" value="1"/>
</dbReference>
<evidence type="ECO:0000313" key="14">
    <source>
        <dbReference type="EMBL" id="KAF4442112.1"/>
    </source>
</evidence>
<feature type="region of interest" description="Disordered" evidence="11">
    <location>
        <begin position="1"/>
        <end position="28"/>
    </location>
</feature>
<proteinExistence type="inferred from homology"/>
<feature type="transmembrane region" description="Helical" evidence="12">
    <location>
        <begin position="78"/>
        <end position="98"/>
    </location>
</feature>
<dbReference type="GO" id="GO:0016614">
    <property type="term" value="F:oxidoreductase activity, acting on CH-OH group of donors"/>
    <property type="evidence" value="ECO:0007669"/>
    <property type="project" value="InterPro"/>
</dbReference>
<keyword evidence="6 10" id="KW-0274">FAD</keyword>
<feature type="transmembrane region" description="Helical" evidence="12">
    <location>
        <begin position="178"/>
        <end position="196"/>
    </location>
</feature>
<keyword evidence="7 12" id="KW-1133">Transmembrane helix</keyword>
<dbReference type="InterPro" id="IPR000172">
    <property type="entry name" value="GMC_OxRdtase_N"/>
</dbReference>
<evidence type="ECO:0000313" key="15">
    <source>
        <dbReference type="Proteomes" id="UP000536711"/>
    </source>
</evidence>
<dbReference type="Gene3D" id="1.20.1740.10">
    <property type="entry name" value="Amino acid/polyamine transporter I"/>
    <property type="match status" value="2"/>
</dbReference>
<keyword evidence="15" id="KW-1185">Reference proteome</keyword>
<comment type="subcellular location">
    <subcellularLocation>
        <location evidence="2">Membrane</location>
        <topology evidence="2">Multi-pass membrane protein</topology>
    </subcellularLocation>
</comment>
<dbReference type="InterPro" id="IPR007867">
    <property type="entry name" value="GMC_OxRtase_C"/>
</dbReference>
<dbReference type="EMBL" id="JAADJF010000051">
    <property type="protein sequence ID" value="KAF4442112.1"/>
    <property type="molecule type" value="Genomic_DNA"/>
</dbReference>
<sequence length="1219" mass="133618">MAEEQTTSSPPPENDTSLPPYDAGPFVAREPRDEEPFEAWEEGLGFFDVFSLIVNKMIGTGIYTSPTAVFLLTGNKSLTLGLFAVGFLYCLMSTAIYLQFAEVLPFNGGELIYEQLDEVTSHVKPDPTDASGYSSPHAENGEVNDSASPVTATGRSRGVSTPLQRLAQLCRKLMGDGLLAYIIYSLMFIVFFNSATNSLQFGRMILMCINAHKADNGAAVDGNDATAKEVDPDVNRDLMRFIGVTILSIICLAQFFSPSWGRKLNRFLAAVKIGFLIGVIIVALTALSNDMKVSRAKDWLTWYGSPSKVQFAKALLAVLFSFEGWENATFLHSIRFDEFPECHNRNYPPILSGNSPASRRAWPVIIAISAFGSLNAIIYTFSRVKQVIGQAEVLPWSRYLKQDDCIKRKERTRENDFHYRSPQGGLIAHWLFTVIMIAISASVKSTLESVGLPGYIQTYTHCFILMVLGLGSLNLRSRQKALSVSGVLSESSTGTHSFFGAVVLVSIPIYIMLNIIILVVVAIPPYRSSDLGGDAFPGWGFPTIVASVLVVGTIYYLLFFGAACRFYEPLATNDDSDQEGSGSRVYSGILSPKSRWNLMQYAGVECRIMKDYSYKEFERVCRFGRRWEILYAIKGVDDESFLQKTSGEAPPRDGTTVAMFLYWVFGGLVIAVTATETYDYIIVGGGTAGGALATRLSLGLPKSKILLLEAGPEALDDVRINVPGMRAQPGLNGRSVSVNRGKVLGGSSAMNFICYDRAASAEYDAWSELGSPGWNWDTMINGMKKSENFTGNDGDVHGRSGPISSTYNRIVPDVLKPWQSTFTKLGVPINDGGSLGGNPVGVMFQPTNIDVTNYTRSYSANSYLPKAGPNLKVKTDAHVAKVLFSSKKSKDLVATGVALQDGSTIKARREVILSAGSVQSPGLLEMSEIGQAEVLAKAGVKELLDLRGVGENYQDHLRTSNTYILKEAYESFDRMIFKPEGALAKEQFNLWLENKVFWYDYTSSAYAFLNWAQVSDDVQKKMNRLAKDGFAINGTLELLLEANYVGAQGYPGTSPNFITIFSSIMHPMSRGSVHINGQDVKGKPIIDLNYLNNEYDIQALIEGARFARKVAETEPLRSVWAAEFEPGLGKRTDAQLRDWVVKTVNSFYHPVGTCAMLPKKDGGVVDSNLKVYGTKNLRVVDASIIPVQLSGHIQTAVYGIAETAAQKIMVAENNFAKGL</sequence>
<feature type="transmembrane region" description="Helical" evidence="12">
    <location>
        <begin position="426"/>
        <end position="443"/>
    </location>
</feature>
<evidence type="ECO:0000256" key="10">
    <source>
        <dbReference type="RuleBase" id="RU003968"/>
    </source>
</evidence>
<dbReference type="Pfam" id="PF00732">
    <property type="entry name" value="GMC_oxred_N"/>
    <property type="match status" value="1"/>
</dbReference>
<keyword evidence="8" id="KW-0560">Oxidoreductase</keyword>
<comment type="caution">
    <text evidence="14">The sequence shown here is derived from an EMBL/GenBank/DDBJ whole genome shotgun (WGS) entry which is preliminary data.</text>
</comment>
<keyword evidence="5 12" id="KW-0812">Transmembrane</keyword>
<evidence type="ECO:0000256" key="8">
    <source>
        <dbReference type="ARBA" id="ARBA00023002"/>
    </source>
</evidence>
<dbReference type="Gene3D" id="3.30.560.10">
    <property type="entry name" value="Glucose Oxidase, domain 3"/>
    <property type="match status" value="1"/>
</dbReference>
<dbReference type="GO" id="GO:0022857">
    <property type="term" value="F:transmembrane transporter activity"/>
    <property type="evidence" value="ECO:0007669"/>
    <property type="project" value="InterPro"/>
</dbReference>
<evidence type="ECO:0000256" key="11">
    <source>
        <dbReference type="SAM" id="MobiDB-lite"/>
    </source>
</evidence>